<dbReference type="PANTHER" id="PTHR43190">
    <property type="entry name" value="N-ACETYL-D-GLUCOSAMINE KINASE"/>
    <property type="match status" value="1"/>
</dbReference>
<evidence type="ECO:0000313" key="2">
    <source>
        <dbReference type="EMBL" id="SFF30960.1"/>
    </source>
</evidence>
<dbReference type="OrthoDB" id="8701357at2"/>
<reference evidence="2 3" key="1">
    <citation type="submission" date="2016-10" db="EMBL/GenBank/DDBJ databases">
        <authorList>
            <person name="de Groot N.N."/>
        </authorList>
    </citation>
    <scope>NUCLEOTIDE SEQUENCE [LARGE SCALE GENOMIC DNA]</scope>
    <source>
        <strain evidence="2 3">CGMCC 4.3510</strain>
    </source>
</reference>
<dbReference type="SUPFAM" id="SSF53067">
    <property type="entry name" value="Actin-like ATPase domain"/>
    <property type="match status" value="1"/>
</dbReference>
<keyword evidence="3" id="KW-1185">Reference proteome</keyword>
<dbReference type="InterPro" id="IPR043129">
    <property type="entry name" value="ATPase_NBD"/>
</dbReference>
<proteinExistence type="predicted"/>
<accession>A0A1I2HNT4</accession>
<feature type="domain" description="ATPase BadF/BadG/BcrA/BcrD type" evidence="1">
    <location>
        <begin position="5"/>
        <end position="284"/>
    </location>
</feature>
<name>A0A1I2HNT4_9ACTN</name>
<organism evidence="2 3">
    <name type="scientific">Actinacidiphila alni</name>
    <dbReference type="NCBI Taxonomy" id="380248"/>
    <lineage>
        <taxon>Bacteria</taxon>
        <taxon>Bacillati</taxon>
        <taxon>Actinomycetota</taxon>
        <taxon>Actinomycetes</taxon>
        <taxon>Kitasatosporales</taxon>
        <taxon>Streptomycetaceae</taxon>
        <taxon>Actinacidiphila</taxon>
    </lineage>
</organism>
<dbReference type="EMBL" id="FONG01000011">
    <property type="protein sequence ID" value="SFF30960.1"/>
    <property type="molecule type" value="Genomic_DNA"/>
</dbReference>
<dbReference type="Gene3D" id="3.30.420.40">
    <property type="match status" value="2"/>
</dbReference>
<dbReference type="InterPro" id="IPR002731">
    <property type="entry name" value="ATPase_BadF"/>
</dbReference>
<dbReference type="STRING" id="380248.SAMN05216251_111111"/>
<evidence type="ECO:0000313" key="3">
    <source>
        <dbReference type="Proteomes" id="UP000199323"/>
    </source>
</evidence>
<dbReference type="Proteomes" id="UP000199323">
    <property type="component" value="Unassembled WGS sequence"/>
</dbReference>
<dbReference type="AlphaFoldDB" id="A0A1I2HNT4"/>
<evidence type="ECO:0000259" key="1">
    <source>
        <dbReference type="Pfam" id="PF01869"/>
    </source>
</evidence>
<dbReference type="Pfam" id="PF01869">
    <property type="entry name" value="BcrAD_BadFG"/>
    <property type="match status" value="1"/>
</dbReference>
<protein>
    <submittedName>
        <fullName evidence="2">BadF/BadG/BcrA/BcrD ATPase family protein</fullName>
    </submittedName>
</protein>
<dbReference type="InterPro" id="IPR052519">
    <property type="entry name" value="Euk-type_GlcNAc_Kinase"/>
</dbReference>
<dbReference type="RefSeq" id="WP_093714942.1">
    <property type="nucleotide sequence ID" value="NZ_FONG01000011.1"/>
</dbReference>
<gene>
    <name evidence="2" type="ORF">SAMN05216251_111111</name>
</gene>
<dbReference type="PANTHER" id="PTHR43190:SF3">
    <property type="entry name" value="N-ACETYL-D-GLUCOSAMINE KINASE"/>
    <property type="match status" value="1"/>
</dbReference>
<sequence>MRVVVGADVGGTKLAVRVAPLGARPGVEPGTGQAGDQDPEYTDHLLAADGWEASPVDTAAGWLLERLARVVPEGAEIAAVGIGAQGCDTQHHCAELAAAVEKSGVPAVVVNDAALLVPAAGLDTGIGVVAGTGSIAVAADAGGDVLFAGGWGWVLGDEGGAPAIVRDAVRAALAAYDAGSADDGLLAALLGHFAAPDPQTLARIVNDEPTPGNWGPAAPAVFRAADAGSALAAGVIEGAARELEMLVGRLVGRGAVGDTVVAAGSVVVRQSRLADAFRARLAATQPRLTLRLLDVPPVAGALALARARLRTS</sequence>